<dbReference type="PANTHER" id="PTHR23530:SF1">
    <property type="entry name" value="PERMEASE, MAJOR FACILITATOR SUPERFAMILY-RELATED"/>
    <property type="match status" value="1"/>
</dbReference>
<dbReference type="EMBL" id="MFJZ01000027">
    <property type="protein sequence ID" value="OGG30268.1"/>
    <property type="molecule type" value="Genomic_DNA"/>
</dbReference>
<reference evidence="7 8" key="1">
    <citation type="journal article" date="2016" name="Nat. Commun.">
        <title>Thousands of microbial genomes shed light on interconnected biogeochemical processes in an aquifer system.</title>
        <authorList>
            <person name="Anantharaman K."/>
            <person name="Brown C.T."/>
            <person name="Hug L.A."/>
            <person name="Sharon I."/>
            <person name="Castelle C.J."/>
            <person name="Probst A.J."/>
            <person name="Thomas B.C."/>
            <person name="Singh A."/>
            <person name="Wilkins M.J."/>
            <person name="Karaoz U."/>
            <person name="Brodie E.L."/>
            <person name="Williams K.H."/>
            <person name="Hubbard S.S."/>
            <person name="Banfield J.F."/>
        </authorList>
    </citation>
    <scope>NUCLEOTIDE SEQUENCE [LARGE SCALE GENOMIC DNA]</scope>
</reference>
<organism evidence="7 8">
    <name type="scientific">Candidatus Gottesmanbacteria bacterium RIFCSPLOWO2_01_FULL_49_10</name>
    <dbReference type="NCBI Taxonomy" id="1798396"/>
    <lineage>
        <taxon>Bacteria</taxon>
        <taxon>Candidatus Gottesmaniibacteriota</taxon>
    </lineage>
</organism>
<dbReference type="AlphaFoldDB" id="A0A1F6B036"/>
<accession>A0A1F6B036</accession>
<dbReference type="STRING" id="1798396.A2973_03165"/>
<feature type="transmembrane region" description="Helical" evidence="5">
    <location>
        <begin position="241"/>
        <end position="263"/>
    </location>
</feature>
<keyword evidence="2 5" id="KW-0812">Transmembrane</keyword>
<feature type="transmembrane region" description="Helical" evidence="5">
    <location>
        <begin position="284"/>
        <end position="314"/>
    </location>
</feature>
<evidence type="ECO:0000313" key="7">
    <source>
        <dbReference type="EMBL" id="OGG30268.1"/>
    </source>
</evidence>
<dbReference type="InterPro" id="IPR020846">
    <property type="entry name" value="MFS_dom"/>
</dbReference>
<dbReference type="InterPro" id="IPR011701">
    <property type="entry name" value="MFS"/>
</dbReference>
<feature type="transmembrane region" description="Helical" evidence="5">
    <location>
        <begin position="73"/>
        <end position="100"/>
    </location>
</feature>
<feature type="transmembrane region" description="Helical" evidence="5">
    <location>
        <begin position="334"/>
        <end position="355"/>
    </location>
</feature>
<proteinExistence type="predicted"/>
<feature type="transmembrane region" description="Helical" evidence="5">
    <location>
        <begin position="37"/>
        <end position="61"/>
    </location>
</feature>
<evidence type="ECO:0000259" key="6">
    <source>
        <dbReference type="PROSITE" id="PS50850"/>
    </source>
</evidence>
<name>A0A1F6B036_9BACT</name>
<evidence type="ECO:0000313" key="8">
    <source>
        <dbReference type="Proteomes" id="UP000176409"/>
    </source>
</evidence>
<evidence type="ECO:0000256" key="4">
    <source>
        <dbReference type="ARBA" id="ARBA00023136"/>
    </source>
</evidence>
<evidence type="ECO:0000256" key="2">
    <source>
        <dbReference type="ARBA" id="ARBA00022692"/>
    </source>
</evidence>
<dbReference type="PROSITE" id="PS50850">
    <property type="entry name" value="MFS"/>
    <property type="match status" value="1"/>
</dbReference>
<protein>
    <recommendedName>
        <fullName evidence="6">Major facilitator superfamily (MFS) profile domain-containing protein</fullName>
    </recommendedName>
</protein>
<dbReference type="InterPro" id="IPR005829">
    <property type="entry name" value="Sugar_transporter_CS"/>
</dbReference>
<comment type="subcellular location">
    <subcellularLocation>
        <location evidence="1">Membrane</location>
        <topology evidence="1">Multi-pass membrane protein</topology>
    </subcellularLocation>
</comment>
<evidence type="ECO:0000256" key="1">
    <source>
        <dbReference type="ARBA" id="ARBA00004141"/>
    </source>
</evidence>
<dbReference type="PROSITE" id="PS00216">
    <property type="entry name" value="SUGAR_TRANSPORT_1"/>
    <property type="match status" value="1"/>
</dbReference>
<dbReference type="Pfam" id="PF07690">
    <property type="entry name" value="MFS_1"/>
    <property type="match status" value="1"/>
</dbReference>
<dbReference type="Gene3D" id="1.20.1250.20">
    <property type="entry name" value="MFS general substrate transporter like domains"/>
    <property type="match status" value="1"/>
</dbReference>
<sequence>MEIHSNIKVLRWFNFFSDFKLYAPIAIIYFSHVTGSFTLGMSIFSIAMVSTALFEIPTGIFSDRIGRRKTVIWGAFAAVLFTTFYAIGHSFWILAIGAVFEGLSRSFYSGNNDALLHDTLAQYQNEAQYSESLGKVSTLLQIAQGVSAVLGGILATWSFPLIMWLSVVPQIVCLFLAFNLIEPIIHANESGNIYLHLKEAYGKFLHNRKLRLLSLSSIIGYGFGDASYKFVPAFYNTLWPVWAIGIVGTLSSITGALSFHFSGKLIHKFGALKIMFTDYISNRVANIVAAAFPTVLSPLLMSSTSVFLGVATVAKSTLMQKEFDNEQRATMGSINSFAGNILFGLVSFLLGFIADSLSPAKAILLLQIVLLVNFFIYWKLFRHDTKNVV</sequence>
<keyword evidence="4 5" id="KW-0472">Membrane</keyword>
<feature type="domain" description="Major facilitator superfamily (MFS) profile" evidence="6">
    <location>
        <begin position="1"/>
        <end position="385"/>
    </location>
</feature>
<dbReference type="GO" id="GO:0016020">
    <property type="term" value="C:membrane"/>
    <property type="evidence" value="ECO:0007669"/>
    <property type="project" value="UniProtKB-SubCell"/>
</dbReference>
<keyword evidence="3 5" id="KW-1133">Transmembrane helix</keyword>
<dbReference type="SUPFAM" id="SSF103473">
    <property type="entry name" value="MFS general substrate transporter"/>
    <property type="match status" value="1"/>
</dbReference>
<gene>
    <name evidence="7" type="ORF">A2973_03165</name>
</gene>
<dbReference type="Proteomes" id="UP000176409">
    <property type="component" value="Unassembled WGS sequence"/>
</dbReference>
<evidence type="ECO:0000256" key="5">
    <source>
        <dbReference type="SAM" id="Phobius"/>
    </source>
</evidence>
<dbReference type="GO" id="GO:0022857">
    <property type="term" value="F:transmembrane transporter activity"/>
    <property type="evidence" value="ECO:0007669"/>
    <property type="project" value="InterPro"/>
</dbReference>
<comment type="caution">
    <text evidence="7">The sequence shown here is derived from an EMBL/GenBank/DDBJ whole genome shotgun (WGS) entry which is preliminary data.</text>
</comment>
<dbReference type="PANTHER" id="PTHR23530">
    <property type="entry name" value="TRANSPORT PROTEIN-RELATED"/>
    <property type="match status" value="1"/>
</dbReference>
<feature type="transmembrane region" description="Helical" evidence="5">
    <location>
        <begin position="12"/>
        <end position="31"/>
    </location>
</feature>
<evidence type="ECO:0000256" key="3">
    <source>
        <dbReference type="ARBA" id="ARBA00022989"/>
    </source>
</evidence>
<feature type="transmembrane region" description="Helical" evidence="5">
    <location>
        <begin position="362"/>
        <end position="380"/>
    </location>
</feature>
<dbReference type="InterPro" id="IPR053160">
    <property type="entry name" value="MFS_DHA3_Transporter"/>
</dbReference>
<dbReference type="InterPro" id="IPR036259">
    <property type="entry name" value="MFS_trans_sf"/>
</dbReference>